<dbReference type="InterPro" id="IPR013424">
    <property type="entry name" value="Ice-binding_C"/>
</dbReference>
<dbReference type="AlphaFoldDB" id="A0A848F7R4"/>
<reference evidence="3 4" key="1">
    <citation type="submission" date="2020-04" db="EMBL/GenBank/DDBJ databases">
        <title>Azohydromonas sp. isolated from soil.</title>
        <authorList>
            <person name="Dahal R.H."/>
        </authorList>
    </citation>
    <scope>NUCLEOTIDE SEQUENCE [LARGE SCALE GENOMIC DNA]</scope>
    <source>
        <strain evidence="3 4">G-1-1-14</strain>
    </source>
</reference>
<feature type="domain" description="Ice-binding protein C-terminal" evidence="2">
    <location>
        <begin position="182"/>
        <end position="207"/>
    </location>
</feature>
<dbReference type="NCBIfam" id="TIGR02595">
    <property type="entry name" value="PEP_CTERM"/>
    <property type="match status" value="1"/>
</dbReference>
<feature type="chain" id="PRO_5033050018" evidence="1">
    <location>
        <begin position="21"/>
        <end position="209"/>
    </location>
</feature>
<keyword evidence="4" id="KW-1185">Reference proteome</keyword>
<keyword evidence="1" id="KW-0732">Signal</keyword>
<feature type="signal peptide" evidence="1">
    <location>
        <begin position="1"/>
        <end position="20"/>
    </location>
</feature>
<dbReference type="EMBL" id="JABBFW010000008">
    <property type="protein sequence ID" value="NML16147.1"/>
    <property type="molecule type" value="Genomic_DNA"/>
</dbReference>
<dbReference type="RefSeq" id="WP_169161039.1">
    <property type="nucleotide sequence ID" value="NZ_JABBFW010000008.1"/>
</dbReference>
<evidence type="ECO:0000259" key="2">
    <source>
        <dbReference type="Pfam" id="PF07589"/>
    </source>
</evidence>
<organism evidence="3 4">
    <name type="scientific">Azohydromonas caseinilytica</name>
    <dbReference type="NCBI Taxonomy" id="2728836"/>
    <lineage>
        <taxon>Bacteria</taxon>
        <taxon>Pseudomonadati</taxon>
        <taxon>Pseudomonadota</taxon>
        <taxon>Betaproteobacteria</taxon>
        <taxon>Burkholderiales</taxon>
        <taxon>Sphaerotilaceae</taxon>
        <taxon>Azohydromonas</taxon>
    </lineage>
</organism>
<dbReference type="Proteomes" id="UP000574067">
    <property type="component" value="Unassembled WGS sequence"/>
</dbReference>
<evidence type="ECO:0000256" key="1">
    <source>
        <dbReference type="SAM" id="SignalP"/>
    </source>
</evidence>
<dbReference type="Pfam" id="PF07589">
    <property type="entry name" value="PEP-CTERM"/>
    <property type="match status" value="1"/>
</dbReference>
<gene>
    <name evidence="3" type="ORF">HHL10_14285</name>
</gene>
<protein>
    <submittedName>
        <fullName evidence="3">PEP-CTERM sorting domain-containing protein</fullName>
    </submittedName>
</protein>
<comment type="caution">
    <text evidence="3">The sequence shown here is derived from an EMBL/GenBank/DDBJ whole genome shotgun (WGS) entry which is preliminary data.</text>
</comment>
<name>A0A848F7R4_9BURK</name>
<evidence type="ECO:0000313" key="4">
    <source>
        <dbReference type="Proteomes" id="UP000574067"/>
    </source>
</evidence>
<proteinExistence type="predicted"/>
<evidence type="ECO:0000313" key="3">
    <source>
        <dbReference type="EMBL" id="NML16147.1"/>
    </source>
</evidence>
<dbReference type="Gene3D" id="2.60.120.1190">
    <property type="match status" value="1"/>
</dbReference>
<sequence length="209" mass="22592">MKKLLSALLLTVCGVTAAQARITYTYEQAPNDASGCTVPGCYKDPYMTKLTDGRTGYAGVLVDQARPWVGWYNLGVVNIDFNLGAVTPVSSVSIGSAQNRLDDVVLPSFAVYALEGSEWVLKGTLDNPPTDGNNRDEASKASHPIFTLSDLDIQSQFVRVSVMSNGPWSFLDEVYFNGQRNPVPEPGSAAMVLAGLGCLGLISRRRRNR</sequence>
<accession>A0A848F7R4</accession>